<dbReference type="Gene3D" id="3.40.1460.10">
    <property type="entry name" value="Nuclease A inhibitor-like"/>
    <property type="match status" value="1"/>
</dbReference>
<comment type="caution">
    <text evidence="1">The sequence shown here is derived from an EMBL/GenBank/DDBJ whole genome shotgun (WGS) entry which is preliminary data.</text>
</comment>
<sequence>MSDNAYMSMLNNPNINPSAGQNNVQLDKVSPSKFTEPIGTKAAAAKQRLEQVTQDLVYISESDEPFTFFNIPWKESNFPSLDQFITLVNEDVNAESQDEEQSTRTSTSMEQFFEPLTGGDDPYNQAAEYVQLQDTFVELFGHRVQVYSFGSSEIKVYITGNCEDGLVGVKTAKVET</sequence>
<dbReference type="InterPro" id="IPR036587">
    <property type="entry name" value="NucleaseA_inhib-like_sf"/>
</dbReference>
<dbReference type="SUPFAM" id="SSF82602">
    <property type="entry name" value="Nuclease A inhibitor (NuiA)"/>
    <property type="match status" value="1"/>
</dbReference>
<gene>
    <name evidence="1" type="ORF">INT44_008461</name>
</gene>
<name>A0A8H7PWZ3_9FUNG</name>
<proteinExistence type="predicted"/>
<accession>A0A8H7PWZ3</accession>
<keyword evidence="2" id="KW-1185">Reference proteome</keyword>
<dbReference type="EMBL" id="JAEPRA010000008">
    <property type="protein sequence ID" value="KAG2181646.1"/>
    <property type="molecule type" value="Genomic_DNA"/>
</dbReference>
<protein>
    <submittedName>
        <fullName evidence="1">Uncharacterized protein</fullName>
    </submittedName>
</protein>
<evidence type="ECO:0000313" key="1">
    <source>
        <dbReference type="EMBL" id="KAG2181646.1"/>
    </source>
</evidence>
<dbReference type="PANTHER" id="PTHR42093:SF1">
    <property type="match status" value="1"/>
</dbReference>
<dbReference type="InterPro" id="IPR012489">
    <property type="entry name" value="NucleaseA_inhib-like"/>
</dbReference>
<dbReference type="Proteomes" id="UP000612746">
    <property type="component" value="Unassembled WGS sequence"/>
</dbReference>
<dbReference type="OrthoDB" id="2329895at2759"/>
<dbReference type="Pfam" id="PF07924">
    <property type="entry name" value="NuiA"/>
    <property type="match status" value="1"/>
</dbReference>
<dbReference type="AlphaFoldDB" id="A0A8H7PWZ3"/>
<reference evidence="1" key="1">
    <citation type="submission" date="2020-12" db="EMBL/GenBank/DDBJ databases">
        <title>Metabolic potential, ecology and presence of endohyphal bacteria is reflected in genomic diversity of Mucoromycotina.</title>
        <authorList>
            <person name="Muszewska A."/>
            <person name="Okrasinska A."/>
            <person name="Steczkiewicz K."/>
            <person name="Drgas O."/>
            <person name="Orlowska M."/>
            <person name="Perlinska-Lenart U."/>
            <person name="Aleksandrzak-Piekarczyk T."/>
            <person name="Szatraj K."/>
            <person name="Zielenkiewicz U."/>
            <person name="Pilsyk S."/>
            <person name="Malc E."/>
            <person name="Mieczkowski P."/>
            <person name="Kruszewska J.S."/>
            <person name="Biernat P."/>
            <person name="Pawlowska J."/>
        </authorList>
    </citation>
    <scope>NUCLEOTIDE SEQUENCE</scope>
    <source>
        <strain evidence="1">WA0000051536</strain>
    </source>
</reference>
<evidence type="ECO:0000313" key="2">
    <source>
        <dbReference type="Proteomes" id="UP000612746"/>
    </source>
</evidence>
<organism evidence="1 2">
    <name type="scientific">Umbelopsis vinacea</name>
    <dbReference type="NCBI Taxonomy" id="44442"/>
    <lineage>
        <taxon>Eukaryota</taxon>
        <taxon>Fungi</taxon>
        <taxon>Fungi incertae sedis</taxon>
        <taxon>Mucoromycota</taxon>
        <taxon>Mucoromycotina</taxon>
        <taxon>Umbelopsidomycetes</taxon>
        <taxon>Umbelopsidales</taxon>
        <taxon>Umbelopsidaceae</taxon>
        <taxon>Umbelopsis</taxon>
    </lineage>
</organism>
<dbReference type="InterPro" id="IPR056539">
    <property type="entry name" value="NuiA-like"/>
</dbReference>
<dbReference type="PANTHER" id="PTHR42093">
    <property type="match status" value="1"/>
</dbReference>